<evidence type="ECO:0000313" key="1">
    <source>
        <dbReference type="EMBL" id="EEA90355.1"/>
    </source>
</evidence>
<dbReference type="Gene3D" id="3.30.2020.10">
    <property type="entry name" value="NE0471-like N-terminal domain"/>
    <property type="match status" value="1"/>
</dbReference>
<dbReference type="Proteomes" id="UP000003560">
    <property type="component" value="Unassembled WGS sequence"/>
</dbReference>
<reference evidence="1 2" key="1">
    <citation type="submission" date="2008-10" db="EMBL/GenBank/DDBJ databases">
        <title>Draft genome sequence of Collinsella stercoris (DSM 13279).</title>
        <authorList>
            <person name="Sudarsanam P."/>
            <person name="Ley R."/>
            <person name="Guruge J."/>
            <person name="Turnbaugh P.J."/>
            <person name="Mahowald M."/>
            <person name="Liep D."/>
            <person name="Gordon J."/>
        </authorList>
    </citation>
    <scope>NUCLEOTIDE SEQUENCE [LARGE SCALE GENOMIC DNA]</scope>
    <source>
        <strain evidence="1 2">DSM 13279</strain>
    </source>
</reference>
<reference evidence="1 2" key="2">
    <citation type="submission" date="2008-10" db="EMBL/GenBank/DDBJ databases">
        <authorList>
            <person name="Fulton L."/>
            <person name="Clifton S."/>
            <person name="Fulton B."/>
            <person name="Xu J."/>
            <person name="Minx P."/>
            <person name="Pepin K.H."/>
            <person name="Johnson M."/>
            <person name="Thiruvilangam P."/>
            <person name="Bhonagiri V."/>
            <person name="Nash W.E."/>
            <person name="Mardis E.R."/>
            <person name="Wilson R.K."/>
        </authorList>
    </citation>
    <scope>NUCLEOTIDE SEQUENCE [LARGE SCALE GENOMIC DNA]</scope>
    <source>
        <strain evidence="1 2">DSM 13279</strain>
    </source>
</reference>
<gene>
    <name evidence="1" type="ORF">COLSTE_01462</name>
</gene>
<dbReference type="Pfam" id="PF10387">
    <property type="entry name" value="DUF2442"/>
    <property type="match status" value="1"/>
</dbReference>
<name>B6GBK2_9ACTN</name>
<comment type="caution">
    <text evidence="1">The sequence shown here is derived from an EMBL/GenBank/DDBJ whole genome shotgun (WGS) entry which is preliminary data.</text>
</comment>
<dbReference type="SUPFAM" id="SSF143880">
    <property type="entry name" value="NE0471 N-terminal domain-like"/>
    <property type="match status" value="1"/>
</dbReference>
<keyword evidence="2" id="KW-1185">Reference proteome</keyword>
<dbReference type="eggNOG" id="ENOG5032ZE7">
    <property type="taxonomic scope" value="Bacteria"/>
</dbReference>
<protein>
    <recommendedName>
        <fullName evidence="3">DUF2442 domain-containing protein</fullName>
    </recommendedName>
</protein>
<dbReference type="EMBL" id="ABXJ01000077">
    <property type="protein sequence ID" value="EEA90355.1"/>
    <property type="molecule type" value="Genomic_DNA"/>
</dbReference>
<organism evidence="1 2">
    <name type="scientific">Collinsella stercoris DSM 13279</name>
    <dbReference type="NCBI Taxonomy" id="445975"/>
    <lineage>
        <taxon>Bacteria</taxon>
        <taxon>Bacillati</taxon>
        <taxon>Actinomycetota</taxon>
        <taxon>Coriobacteriia</taxon>
        <taxon>Coriobacteriales</taxon>
        <taxon>Coriobacteriaceae</taxon>
        <taxon>Collinsella</taxon>
    </lineage>
</organism>
<dbReference type="InterPro" id="IPR018841">
    <property type="entry name" value="DUF2442"/>
</dbReference>
<evidence type="ECO:0008006" key="3">
    <source>
        <dbReference type="Google" id="ProtNLM"/>
    </source>
</evidence>
<accession>B6GBK2</accession>
<evidence type="ECO:0000313" key="2">
    <source>
        <dbReference type="Proteomes" id="UP000003560"/>
    </source>
</evidence>
<dbReference type="AlphaFoldDB" id="B6GBK2"/>
<sequence>MTMYPLLTSVTPQDGHCLLLEYDSGERRVFDVAPYMTGSWFGELLEPSYFNCVSMLAGGRGISWPNGQDIAPHELYELSIAV</sequence>
<proteinExistence type="predicted"/>
<dbReference type="InterPro" id="IPR036782">
    <property type="entry name" value="NE0471-like_N"/>
</dbReference>
<dbReference type="STRING" id="445975.COLSTE_01462"/>
<dbReference type="HOGENOM" id="CLU_153045_4_1_11"/>